<dbReference type="PROSITE" id="PS50106">
    <property type="entry name" value="PDZ"/>
    <property type="match status" value="1"/>
</dbReference>
<dbReference type="Pfam" id="PF17820">
    <property type="entry name" value="PDZ_6"/>
    <property type="match status" value="1"/>
</dbReference>
<dbReference type="InterPro" id="IPR005151">
    <property type="entry name" value="Tail-specific_protease"/>
</dbReference>
<dbReference type="CDD" id="cd07560">
    <property type="entry name" value="Peptidase_S41_CPP"/>
    <property type="match status" value="1"/>
</dbReference>
<reference evidence="8" key="2">
    <citation type="submission" date="2020-09" db="EMBL/GenBank/DDBJ databases">
        <authorList>
            <person name="Sun Q."/>
            <person name="Sedlacek I."/>
        </authorList>
    </citation>
    <scope>NUCLEOTIDE SEQUENCE</scope>
    <source>
        <strain evidence="8">CCM 8711</strain>
    </source>
</reference>
<dbReference type="GO" id="GO:0004175">
    <property type="term" value="F:endopeptidase activity"/>
    <property type="evidence" value="ECO:0007669"/>
    <property type="project" value="TreeGrafter"/>
</dbReference>
<dbReference type="NCBIfam" id="TIGR00225">
    <property type="entry name" value="prc"/>
    <property type="match status" value="1"/>
</dbReference>
<evidence type="ECO:0000256" key="5">
    <source>
        <dbReference type="RuleBase" id="RU004404"/>
    </source>
</evidence>
<evidence type="ECO:0000256" key="4">
    <source>
        <dbReference type="ARBA" id="ARBA00022825"/>
    </source>
</evidence>
<evidence type="ECO:0000313" key="9">
    <source>
        <dbReference type="Proteomes" id="UP000662074"/>
    </source>
</evidence>
<dbReference type="PANTHER" id="PTHR32060">
    <property type="entry name" value="TAIL-SPECIFIC PROTEASE"/>
    <property type="match status" value="1"/>
</dbReference>
<evidence type="ECO:0000256" key="3">
    <source>
        <dbReference type="ARBA" id="ARBA00022801"/>
    </source>
</evidence>
<dbReference type="InterPro" id="IPR041489">
    <property type="entry name" value="PDZ_6"/>
</dbReference>
<evidence type="ECO:0000256" key="2">
    <source>
        <dbReference type="ARBA" id="ARBA00022670"/>
    </source>
</evidence>
<name>A0A917J882_9SPHI</name>
<evidence type="ECO:0000313" key="8">
    <source>
        <dbReference type="EMBL" id="GGI49902.1"/>
    </source>
</evidence>
<dbReference type="GO" id="GO:0008236">
    <property type="term" value="F:serine-type peptidase activity"/>
    <property type="evidence" value="ECO:0007669"/>
    <property type="project" value="UniProtKB-KW"/>
</dbReference>
<accession>A0A917J882</accession>
<dbReference type="InterPro" id="IPR036034">
    <property type="entry name" value="PDZ_sf"/>
</dbReference>
<keyword evidence="6" id="KW-0812">Transmembrane</keyword>
<dbReference type="SUPFAM" id="SSF52096">
    <property type="entry name" value="ClpP/crotonase"/>
    <property type="match status" value="1"/>
</dbReference>
<reference evidence="8" key="1">
    <citation type="journal article" date="2014" name="Int. J. Syst. Evol. Microbiol.">
        <title>Complete genome sequence of Corynebacterium casei LMG S-19264T (=DSM 44701T), isolated from a smear-ripened cheese.</title>
        <authorList>
            <consortium name="US DOE Joint Genome Institute (JGI-PGF)"/>
            <person name="Walter F."/>
            <person name="Albersmeier A."/>
            <person name="Kalinowski J."/>
            <person name="Ruckert C."/>
        </authorList>
    </citation>
    <scope>NUCLEOTIDE SEQUENCE</scope>
    <source>
        <strain evidence="8">CCM 8711</strain>
    </source>
</reference>
<dbReference type="PANTHER" id="PTHR32060:SF30">
    <property type="entry name" value="CARBOXY-TERMINAL PROCESSING PROTEASE CTPA"/>
    <property type="match status" value="1"/>
</dbReference>
<dbReference type="AlphaFoldDB" id="A0A917J882"/>
<keyword evidence="9" id="KW-1185">Reference proteome</keyword>
<dbReference type="InterPro" id="IPR001478">
    <property type="entry name" value="PDZ"/>
</dbReference>
<comment type="similarity">
    <text evidence="1 5">Belongs to the peptidase S41A family.</text>
</comment>
<keyword evidence="4 5" id="KW-0720">Serine protease</keyword>
<dbReference type="InterPro" id="IPR029045">
    <property type="entry name" value="ClpP/crotonase-like_dom_sf"/>
</dbReference>
<evidence type="ECO:0000256" key="1">
    <source>
        <dbReference type="ARBA" id="ARBA00009179"/>
    </source>
</evidence>
<dbReference type="SMART" id="SM00228">
    <property type="entry name" value="PDZ"/>
    <property type="match status" value="1"/>
</dbReference>
<dbReference type="EMBL" id="BMDO01000002">
    <property type="protein sequence ID" value="GGI49902.1"/>
    <property type="molecule type" value="Genomic_DNA"/>
</dbReference>
<dbReference type="GO" id="GO:0007165">
    <property type="term" value="P:signal transduction"/>
    <property type="evidence" value="ECO:0007669"/>
    <property type="project" value="TreeGrafter"/>
</dbReference>
<proteinExistence type="inferred from homology"/>
<dbReference type="Gene3D" id="3.90.226.10">
    <property type="entry name" value="2-enoyl-CoA Hydratase, Chain A, domain 1"/>
    <property type="match status" value="1"/>
</dbReference>
<evidence type="ECO:0000259" key="7">
    <source>
        <dbReference type="PROSITE" id="PS50106"/>
    </source>
</evidence>
<dbReference type="Gene3D" id="3.30.750.44">
    <property type="match status" value="1"/>
</dbReference>
<organism evidence="8 9">
    <name type="scientific">Mucilaginibacter galii</name>
    <dbReference type="NCBI Taxonomy" id="2005073"/>
    <lineage>
        <taxon>Bacteria</taxon>
        <taxon>Pseudomonadati</taxon>
        <taxon>Bacteroidota</taxon>
        <taxon>Sphingobacteriia</taxon>
        <taxon>Sphingobacteriales</taxon>
        <taxon>Sphingobacteriaceae</taxon>
        <taxon>Mucilaginibacter</taxon>
    </lineage>
</organism>
<dbReference type="Proteomes" id="UP000662074">
    <property type="component" value="Unassembled WGS sequence"/>
</dbReference>
<dbReference type="Pfam" id="PF03572">
    <property type="entry name" value="Peptidase_S41"/>
    <property type="match status" value="1"/>
</dbReference>
<keyword evidence="3 5" id="KW-0378">Hydrolase</keyword>
<dbReference type="RefSeq" id="WP_188414620.1">
    <property type="nucleotide sequence ID" value="NZ_BMDO01000002.1"/>
</dbReference>
<feature type="transmembrane region" description="Helical" evidence="6">
    <location>
        <begin position="7"/>
        <end position="25"/>
    </location>
</feature>
<keyword evidence="2 5" id="KW-0645">Protease</keyword>
<protein>
    <submittedName>
        <fullName evidence="8">Peptidase S41</fullName>
    </submittedName>
</protein>
<sequence length="531" mass="57943">MKQTAGIIFRSVILLLAGMAIGLLINNQRSTPDDDALYADGNNKLDQVMQLVRKKYVDSINVDSVEGVTINNLLQKLDPHSVYLHKKQAQSLSEKLEGGFDGIGIESQILRDTLFVTQVIAGGPAAKAGLPNGARVVMLNGKPFSGTHLTSEKVNEAFAGKKDTGVDLGVLEYPDKKTKVYHVRRSHVNMSSLDAAYTVAQGTGYIKISKFGSATDTDFKTALKKLKANGVHKLLLDLRGNGGGYLNTATALADEFLPKNKLIVYTQGQHEPRTDYFSTDSGDFEQGKLAVLVDEHSASASEILAGALQDLDRAVIVGRRSFGKGLVQAQFKFDDGAALNLTVARYFTPSGRSIQKSYKNGAESYRNDLADRLQKGELYIAENNIGDSVFNTSVPYHTTAGKTVYGGGGIMPDIFVPEAAAENSLLVQELARNQLFSAFAIDRMQPVLKEYTTAADFAKNYTVSDDELTHFIIYASATLKQMDSHEISIAKDYVKTLIKAQAARFKWGNEWYYRVINQNDAAILKAVAAVN</sequence>
<feature type="domain" description="PDZ" evidence="7">
    <location>
        <begin position="81"/>
        <end position="146"/>
    </location>
</feature>
<keyword evidence="6" id="KW-1133">Transmembrane helix</keyword>
<dbReference type="SUPFAM" id="SSF50156">
    <property type="entry name" value="PDZ domain-like"/>
    <property type="match status" value="1"/>
</dbReference>
<dbReference type="SMART" id="SM00245">
    <property type="entry name" value="TSPc"/>
    <property type="match status" value="1"/>
</dbReference>
<evidence type="ECO:0000256" key="6">
    <source>
        <dbReference type="SAM" id="Phobius"/>
    </source>
</evidence>
<dbReference type="Gene3D" id="2.30.42.10">
    <property type="match status" value="1"/>
</dbReference>
<dbReference type="GO" id="GO:0030288">
    <property type="term" value="C:outer membrane-bounded periplasmic space"/>
    <property type="evidence" value="ECO:0007669"/>
    <property type="project" value="TreeGrafter"/>
</dbReference>
<dbReference type="InterPro" id="IPR004447">
    <property type="entry name" value="Peptidase_S41A"/>
</dbReference>
<gene>
    <name evidence="8" type="ORF">GCM10011425_11140</name>
</gene>
<dbReference type="GO" id="GO:0006508">
    <property type="term" value="P:proteolysis"/>
    <property type="evidence" value="ECO:0007669"/>
    <property type="project" value="UniProtKB-KW"/>
</dbReference>
<comment type="caution">
    <text evidence="8">The sequence shown here is derived from an EMBL/GenBank/DDBJ whole genome shotgun (WGS) entry which is preliminary data.</text>
</comment>
<keyword evidence="6" id="KW-0472">Membrane</keyword>